<dbReference type="EMBL" id="JACHJI010000012">
    <property type="protein sequence ID" value="MBB4901735.1"/>
    <property type="molecule type" value="Genomic_DNA"/>
</dbReference>
<dbReference type="Proteomes" id="UP000579523">
    <property type="component" value="Unassembled WGS sequence"/>
</dbReference>
<reference evidence="2 3" key="1">
    <citation type="submission" date="2020-08" db="EMBL/GenBank/DDBJ databases">
        <title>Genomic Encyclopedia of Type Strains, Phase III (KMG-III): the genomes of soil and plant-associated and newly described type strains.</title>
        <authorList>
            <person name="Whitman W."/>
        </authorList>
    </citation>
    <scope>NUCLEOTIDE SEQUENCE [LARGE SCALE GENOMIC DNA]</scope>
    <source>
        <strain evidence="2 3">CECT 3273</strain>
    </source>
</reference>
<name>A0A7W7PUW3_9ACTN</name>
<keyword evidence="3" id="KW-1185">Reference proteome</keyword>
<dbReference type="AlphaFoldDB" id="A0A7W7PUW3"/>
<dbReference type="RefSeq" id="WP_184826502.1">
    <property type="nucleotide sequence ID" value="NZ_BMTI01000022.1"/>
</dbReference>
<organism evidence="2 3">
    <name type="scientific">Streptomyces griseomycini</name>
    <dbReference type="NCBI Taxonomy" id="66895"/>
    <lineage>
        <taxon>Bacteria</taxon>
        <taxon>Bacillati</taxon>
        <taxon>Actinomycetota</taxon>
        <taxon>Actinomycetes</taxon>
        <taxon>Kitasatosporales</taxon>
        <taxon>Streptomycetaceae</taxon>
        <taxon>Streptomyces</taxon>
    </lineage>
</organism>
<evidence type="ECO:0000313" key="2">
    <source>
        <dbReference type="EMBL" id="MBB4901735.1"/>
    </source>
</evidence>
<evidence type="ECO:0000313" key="3">
    <source>
        <dbReference type="Proteomes" id="UP000579523"/>
    </source>
</evidence>
<comment type="caution">
    <text evidence="2">The sequence shown here is derived from an EMBL/GenBank/DDBJ whole genome shotgun (WGS) entry which is preliminary data.</text>
</comment>
<evidence type="ECO:0000256" key="1">
    <source>
        <dbReference type="SAM" id="MobiDB-lite"/>
    </source>
</evidence>
<sequence length="77" mass="7906">MPAGTAASPPQVPPVAEPSAAAVAPPVRDVAWDRITEYLDPDGPDLLALAGTLAARGVPAAVYCLRRDRAVRGASRC</sequence>
<gene>
    <name evidence="2" type="ORF">FHS37_005826</name>
</gene>
<accession>A0A7W7PUW3</accession>
<protein>
    <submittedName>
        <fullName evidence="2">Uncharacterized protein</fullName>
    </submittedName>
</protein>
<feature type="region of interest" description="Disordered" evidence="1">
    <location>
        <begin position="1"/>
        <end position="20"/>
    </location>
</feature>
<proteinExistence type="predicted"/>